<gene>
    <name evidence="3" type="ORF">IYQ_11828</name>
</gene>
<feature type="domain" description="Helix-turn-helix type 11" evidence="2">
    <location>
        <begin position="76"/>
        <end position="113"/>
    </location>
</feature>
<comment type="caution">
    <text evidence="3">The sequence shown here is derived from an EMBL/GenBank/DDBJ whole genome shotgun (WGS) entry which is preliminary data.</text>
</comment>
<evidence type="ECO:0000259" key="2">
    <source>
        <dbReference type="Pfam" id="PF08279"/>
    </source>
</evidence>
<proteinExistence type="predicted"/>
<sequence length="159" mass="18298">MILMIKRKPMEKTTKNNSTEKETENFTTVWDSVRRAKTVNGIQFKPIDKLLYSYLLGWQVSKDDPNNKKVTKVNSSVRELQQELGVSKGTIETSLKTLEKMGLIVIKSGGVGFSNEYDVIKFSDVESTNVEIKVDQFMENRKEWREQHSQKTVKPVVKP</sequence>
<evidence type="ECO:0000313" key="4">
    <source>
        <dbReference type="Proteomes" id="UP000006428"/>
    </source>
</evidence>
<protein>
    <recommendedName>
        <fullName evidence="2">Helix-turn-helix type 11 domain-containing protein</fullName>
    </recommendedName>
</protein>
<dbReference type="InterPro" id="IPR013196">
    <property type="entry name" value="HTH_11"/>
</dbReference>
<keyword evidence="4" id="KW-1185">Reference proteome</keyword>
<dbReference type="InterPro" id="IPR036390">
    <property type="entry name" value="WH_DNA-bd_sf"/>
</dbReference>
<reference evidence="3 4" key="1">
    <citation type="journal article" date="2012" name="Front. Microbiol.">
        <title>Draft Genome Sequence of the Virulent Strain 01-B526 of the Fish Pathogen Aeromonas salmonicida.</title>
        <authorList>
            <person name="Charette S.J."/>
            <person name="Brochu F."/>
            <person name="Boyle B."/>
            <person name="Filion G."/>
            <person name="Tanaka K.H."/>
            <person name="Derome N."/>
        </authorList>
    </citation>
    <scope>NUCLEOTIDE SEQUENCE [LARGE SCALE GENOMIC DNA]</scope>
    <source>
        <strain evidence="3 4">01-B526</strain>
    </source>
</reference>
<evidence type="ECO:0000313" key="3">
    <source>
        <dbReference type="EMBL" id="EHI52304.1"/>
    </source>
</evidence>
<name>A0ABN0DZT5_AERSS</name>
<dbReference type="InterPro" id="IPR036388">
    <property type="entry name" value="WH-like_DNA-bd_sf"/>
</dbReference>
<feature type="region of interest" description="Disordered" evidence="1">
    <location>
        <begin position="1"/>
        <end position="20"/>
    </location>
</feature>
<dbReference type="SUPFAM" id="SSF46785">
    <property type="entry name" value="Winged helix' DNA-binding domain"/>
    <property type="match status" value="1"/>
</dbReference>
<organism evidence="3 4">
    <name type="scientific">Aeromonas salmonicida subsp. salmonicida 01-B526</name>
    <dbReference type="NCBI Taxonomy" id="1076135"/>
    <lineage>
        <taxon>Bacteria</taxon>
        <taxon>Pseudomonadati</taxon>
        <taxon>Pseudomonadota</taxon>
        <taxon>Gammaproteobacteria</taxon>
        <taxon>Aeromonadales</taxon>
        <taxon>Aeromonadaceae</taxon>
        <taxon>Aeromonas</taxon>
    </lineage>
</organism>
<accession>A0ABN0DZT5</accession>
<dbReference type="Pfam" id="PF08279">
    <property type="entry name" value="HTH_11"/>
    <property type="match status" value="1"/>
</dbReference>
<evidence type="ECO:0000256" key="1">
    <source>
        <dbReference type="SAM" id="MobiDB-lite"/>
    </source>
</evidence>
<dbReference type="EMBL" id="AGVO01000047">
    <property type="protein sequence ID" value="EHI52304.1"/>
    <property type="molecule type" value="Genomic_DNA"/>
</dbReference>
<dbReference type="Gene3D" id="1.10.10.10">
    <property type="entry name" value="Winged helix-like DNA-binding domain superfamily/Winged helix DNA-binding domain"/>
    <property type="match status" value="1"/>
</dbReference>
<feature type="compositionally biased region" description="Basic and acidic residues" evidence="1">
    <location>
        <begin position="8"/>
        <end position="20"/>
    </location>
</feature>
<dbReference type="Proteomes" id="UP000006428">
    <property type="component" value="Unassembled WGS sequence"/>
</dbReference>
<feature type="non-terminal residue" evidence="3">
    <location>
        <position position="159"/>
    </location>
</feature>